<comment type="caution">
    <text evidence="5">The sequence shown here is derived from an EMBL/GenBank/DDBJ whole genome shotgun (WGS) entry which is preliminary data.</text>
</comment>
<dbReference type="InterPro" id="IPR001451">
    <property type="entry name" value="Hexapep"/>
</dbReference>
<dbReference type="Pfam" id="PF14602">
    <property type="entry name" value="Hexapep_2"/>
    <property type="match status" value="2"/>
</dbReference>
<organism evidence="5 6">
    <name type="scientific">Ferirhizobium litorale</name>
    <dbReference type="NCBI Taxonomy" id="2927786"/>
    <lineage>
        <taxon>Bacteria</taxon>
        <taxon>Pseudomonadati</taxon>
        <taxon>Pseudomonadota</taxon>
        <taxon>Alphaproteobacteria</taxon>
        <taxon>Hyphomicrobiales</taxon>
        <taxon>Rhizobiaceae</taxon>
        <taxon>Ferirhizobium</taxon>
    </lineage>
</organism>
<dbReference type="GO" id="GO:0016746">
    <property type="term" value="F:acyltransferase activity"/>
    <property type="evidence" value="ECO:0007669"/>
    <property type="project" value="UniProtKB-KW"/>
</dbReference>
<reference evidence="5" key="1">
    <citation type="submission" date="2022-03" db="EMBL/GenBank/DDBJ databases">
        <title>Fererhizobium litorale gen. nov., sp. nov., isolated from sandy sediments of the Sea of Japan seashore.</title>
        <authorList>
            <person name="Romanenko L."/>
            <person name="Kurilenko V."/>
            <person name="Otstavnykh N."/>
            <person name="Svetashev V."/>
            <person name="Tekutyeva L."/>
            <person name="Isaeva M."/>
            <person name="Mikhailov V."/>
        </authorList>
    </citation>
    <scope>NUCLEOTIDE SEQUENCE</scope>
    <source>
        <strain evidence="5">KMM 9576</strain>
    </source>
</reference>
<name>A0AAE3QCI2_9HYPH</name>
<keyword evidence="4 5" id="KW-0012">Acyltransferase</keyword>
<keyword evidence="6" id="KW-1185">Reference proteome</keyword>
<dbReference type="PANTHER" id="PTHR43300">
    <property type="entry name" value="ACETYLTRANSFERASE"/>
    <property type="match status" value="1"/>
</dbReference>
<accession>A0AAE3QCI2</accession>
<dbReference type="PROSITE" id="PS00101">
    <property type="entry name" value="HEXAPEP_TRANSFERASES"/>
    <property type="match status" value="1"/>
</dbReference>
<dbReference type="InterPro" id="IPR011004">
    <property type="entry name" value="Trimer_LpxA-like_sf"/>
</dbReference>
<dbReference type="CDD" id="cd04647">
    <property type="entry name" value="LbH_MAT_like"/>
    <property type="match status" value="1"/>
</dbReference>
<evidence type="ECO:0000313" key="5">
    <source>
        <dbReference type="EMBL" id="MDI7920871.1"/>
    </source>
</evidence>
<sequence length="234" mass="24627">MSADFARAARVVAAVHGRQETPADPGYQAGLADELRQTYGQAGLIELYGRFSAGDGFIDALMRKTIWQSLARRCGAGLKVGSGACFKHAETFEIGDGVFIGAQAYIQGRYDGTCIIGNNVWIGPQAFLDARDLVMEDYVGWGPGAKILGSGHTGIPIDVPIVRTDLEIKPVRIGAWADIGTNVTILPGVTIGKGAIVGAGAVVVSDVEPFSVVAGVPAKFLRWRTDTDPTPATP</sequence>
<dbReference type="InterPro" id="IPR050179">
    <property type="entry name" value="Trans_hexapeptide_repeat"/>
</dbReference>
<evidence type="ECO:0000313" key="6">
    <source>
        <dbReference type="Proteomes" id="UP001161580"/>
    </source>
</evidence>
<dbReference type="RefSeq" id="WP_311794226.1">
    <property type="nucleotide sequence ID" value="NZ_JALDYZ010000001.1"/>
</dbReference>
<keyword evidence="2" id="KW-0808">Transferase</keyword>
<evidence type="ECO:0000256" key="3">
    <source>
        <dbReference type="ARBA" id="ARBA00022737"/>
    </source>
</evidence>
<proteinExistence type="inferred from homology"/>
<dbReference type="Proteomes" id="UP001161580">
    <property type="component" value="Unassembled WGS sequence"/>
</dbReference>
<gene>
    <name evidence="5" type="ORF">MRS75_02090</name>
</gene>
<dbReference type="AlphaFoldDB" id="A0AAE3QCI2"/>
<dbReference type="SUPFAM" id="SSF51161">
    <property type="entry name" value="Trimeric LpxA-like enzymes"/>
    <property type="match status" value="1"/>
</dbReference>
<dbReference type="EMBL" id="JALDYZ010000001">
    <property type="protein sequence ID" value="MDI7920871.1"/>
    <property type="molecule type" value="Genomic_DNA"/>
</dbReference>
<dbReference type="InterPro" id="IPR018357">
    <property type="entry name" value="Hexapep_transf_CS"/>
</dbReference>
<dbReference type="Gene3D" id="2.160.10.10">
    <property type="entry name" value="Hexapeptide repeat proteins"/>
    <property type="match status" value="1"/>
</dbReference>
<evidence type="ECO:0000256" key="2">
    <source>
        <dbReference type="ARBA" id="ARBA00022679"/>
    </source>
</evidence>
<comment type="similarity">
    <text evidence="1">Belongs to the transferase hexapeptide repeat family.</text>
</comment>
<evidence type="ECO:0000256" key="4">
    <source>
        <dbReference type="ARBA" id="ARBA00023315"/>
    </source>
</evidence>
<keyword evidence="3" id="KW-0677">Repeat</keyword>
<evidence type="ECO:0000256" key="1">
    <source>
        <dbReference type="ARBA" id="ARBA00007274"/>
    </source>
</evidence>
<protein>
    <submittedName>
        <fullName evidence="5">Acyltransferase</fullName>
    </submittedName>
</protein>